<dbReference type="AlphaFoldDB" id="A0A024GNH4"/>
<protein>
    <submittedName>
        <fullName evidence="1">Uncharacterized protein</fullName>
    </submittedName>
</protein>
<accession>A0A024GNH4</accession>
<proteinExistence type="predicted"/>
<dbReference type="EMBL" id="CAIX01000216">
    <property type="protein sequence ID" value="CCI48339.1"/>
    <property type="molecule type" value="Genomic_DNA"/>
</dbReference>
<dbReference type="Proteomes" id="UP000053237">
    <property type="component" value="Unassembled WGS sequence"/>
</dbReference>
<gene>
    <name evidence="1" type="ORF">BN9_094120</name>
</gene>
<dbReference type="InParanoid" id="A0A024GNH4"/>
<organism evidence="1 2">
    <name type="scientific">Albugo candida</name>
    <dbReference type="NCBI Taxonomy" id="65357"/>
    <lineage>
        <taxon>Eukaryota</taxon>
        <taxon>Sar</taxon>
        <taxon>Stramenopiles</taxon>
        <taxon>Oomycota</taxon>
        <taxon>Peronosporomycetes</taxon>
        <taxon>Albuginales</taxon>
        <taxon>Albuginaceae</taxon>
        <taxon>Albugo</taxon>
    </lineage>
</organism>
<evidence type="ECO:0000313" key="2">
    <source>
        <dbReference type="Proteomes" id="UP000053237"/>
    </source>
</evidence>
<name>A0A024GNH4_9STRA</name>
<keyword evidence="2" id="KW-1185">Reference proteome</keyword>
<sequence length="108" mass="12399">MWEVKLSSTLMSRNASYVVIISIVYSNINSIVMEHLGVASCLGYTVPAAERGLLLSTARRYIPHFHRNCKISHSMLLYPRYPLMQASSSLPYTRNEYHEANAYFLNLR</sequence>
<evidence type="ECO:0000313" key="1">
    <source>
        <dbReference type="EMBL" id="CCI48339.1"/>
    </source>
</evidence>
<comment type="caution">
    <text evidence="1">The sequence shown here is derived from an EMBL/GenBank/DDBJ whole genome shotgun (WGS) entry which is preliminary data.</text>
</comment>
<reference evidence="1 2" key="1">
    <citation type="submission" date="2012-05" db="EMBL/GenBank/DDBJ databases">
        <title>Recombination and specialization in a pathogen metapopulation.</title>
        <authorList>
            <person name="Gardiner A."/>
            <person name="Kemen E."/>
            <person name="Schultz-Larsen T."/>
            <person name="MacLean D."/>
            <person name="Van Oosterhout C."/>
            <person name="Jones J.D.G."/>
        </authorList>
    </citation>
    <scope>NUCLEOTIDE SEQUENCE [LARGE SCALE GENOMIC DNA]</scope>
    <source>
        <strain evidence="1 2">Ac Nc2</strain>
    </source>
</reference>